<evidence type="ECO:0000313" key="3">
    <source>
        <dbReference type="Proteomes" id="UP001234178"/>
    </source>
</evidence>
<feature type="region of interest" description="Disordered" evidence="1">
    <location>
        <begin position="1"/>
        <end position="39"/>
    </location>
</feature>
<feature type="compositionally biased region" description="Basic residues" evidence="1">
    <location>
        <begin position="21"/>
        <end position="31"/>
    </location>
</feature>
<reference evidence="2 3" key="1">
    <citation type="journal article" date="2023" name="Nucleic Acids Res.">
        <title>The hologenome of Daphnia magna reveals possible DNA methylation and microbiome-mediated evolution of the host genome.</title>
        <authorList>
            <person name="Chaturvedi A."/>
            <person name="Li X."/>
            <person name="Dhandapani V."/>
            <person name="Marshall H."/>
            <person name="Kissane S."/>
            <person name="Cuenca-Cambronero M."/>
            <person name="Asole G."/>
            <person name="Calvet F."/>
            <person name="Ruiz-Romero M."/>
            <person name="Marangio P."/>
            <person name="Guigo R."/>
            <person name="Rago D."/>
            <person name="Mirbahai L."/>
            <person name="Eastwood N."/>
            <person name="Colbourne J.K."/>
            <person name="Zhou J."/>
            <person name="Mallon E."/>
            <person name="Orsini L."/>
        </authorList>
    </citation>
    <scope>NUCLEOTIDE SEQUENCE [LARGE SCALE GENOMIC DNA]</scope>
    <source>
        <strain evidence="2">LRV0_1</strain>
    </source>
</reference>
<proteinExistence type="predicted"/>
<keyword evidence="3" id="KW-1185">Reference proteome</keyword>
<name>A0ABQ9Z2R2_9CRUS</name>
<dbReference type="EMBL" id="JAOYFB010000002">
    <property type="protein sequence ID" value="KAK4007184.1"/>
    <property type="molecule type" value="Genomic_DNA"/>
</dbReference>
<organism evidence="2 3">
    <name type="scientific">Daphnia magna</name>
    <dbReference type="NCBI Taxonomy" id="35525"/>
    <lineage>
        <taxon>Eukaryota</taxon>
        <taxon>Metazoa</taxon>
        <taxon>Ecdysozoa</taxon>
        <taxon>Arthropoda</taxon>
        <taxon>Crustacea</taxon>
        <taxon>Branchiopoda</taxon>
        <taxon>Diplostraca</taxon>
        <taxon>Cladocera</taxon>
        <taxon>Anomopoda</taxon>
        <taxon>Daphniidae</taxon>
        <taxon>Daphnia</taxon>
    </lineage>
</organism>
<evidence type="ECO:0000313" key="2">
    <source>
        <dbReference type="EMBL" id="KAK4007184.1"/>
    </source>
</evidence>
<protein>
    <submittedName>
        <fullName evidence="2">Uncharacterized protein</fullName>
    </submittedName>
</protein>
<feature type="compositionally biased region" description="Low complexity" evidence="1">
    <location>
        <begin position="1"/>
        <end position="16"/>
    </location>
</feature>
<accession>A0ABQ9Z2R2</accession>
<gene>
    <name evidence="2" type="ORF">OUZ56_012344</name>
</gene>
<comment type="caution">
    <text evidence="2">The sequence shown here is derived from an EMBL/GenBank/DDBJ whole genome shotgun (WGS) entry which is preliminary data.</text>
</comment>
<evidence type="ECO:0000256" key="1">
    <source>
        <dbReference type="SAM" id="MobiDB-lite"/>
    </source>
</evidence>
<sequence>MEQNHQNGQEDAQQQPQPRPAYRHLPTHLRRSQSITAGCSSSSQVCSQLVKRQSPDYDGGNSWDRERCSYERGLKVQTNLLLNRLTDQINNNNRNGAIHIEEDPGSRSRTPSSPSLWLVYIMGRSLQTLMLRIRRRRVGASPVVRK</sequence>
<dbReference type="Proteomes" id="UP001234178">
    <property type="component" value="Unassembled WGS sequence"/>
</dbReference>